<protein>
    <submittedName>
        <fullName evidence="2">Uncharacterized protein</fullName>
    </submittedName>
</protein>
<accession>A0ABS8RU28</accession>
<feature type="region of interest" description="Disordered" evidence="1">
    <location>
        <begin position="53"/>
        <end position="76"/>
    </location>
</feature>
<gene>
    <name evidence="2" type="ORF">HAX54_005421</name>
</gene>
<evidence type="ECO:0000256" key="1">
    <source>
        <dbReference type="SAM" id="MobiDB-lite"/>
    </source>
</evidence>
<organism evidence="2 3">
    <name type="scientific">Datura stramonium</name>
    <name type="common">Jimsonweed</name>
    <name type="synonym">Common thornapple</name>
    <dbReference type="NCBI Taxonomy" id="4076"/>
    <lineage>
        <taxon>Eukaryota</taxon>
        <taxon>Viridiplantae</taxon>
        <taxon>Streptophyta</taxon>
        <taxon>Embryophyta</taxon>
        <taxon>Tracheophyta</taxon>
        <taxon>Spermatophyta</taxon>
        <taxon>Magnoliopsida</taxon>
        <taxon>eudicotyledons</taxon>
        <taxon>Gunneridae</taxon>
        <taxon>Pentapetalae</taxon>
        <taxon>asterids</taxon>
        <taxon>lamiids</taxon>
        <taxon>Solanales</taxon>
        <taxon>Solanaceae</taxon>
        <taxon>Solanoideae</taxon>
        <taxon>Datureae</taxon>
        <taxon>Datura</taxon>
    </lineage>
</organism>
<sequence length="112" mass="12194">MIQAQHSSSVPPLASSQSLAYLVLVVPWLDLGLCSGHDKLGIRNRFLNVLGRRNKNRNGHENGNGDGHQQAPPAPEDYVLEHVAHAEFRAAIMMLAQALTAQVNQQAMAHVP</sequence>
<name>A0ABS8RU28_DATST</name>
<proteinExistence type="predicted"/>
<comment type="caution">
    <text evidence="2">The sequence shown here is derived from an EMBL/GenBank/DDBJ whole genome shotgun (WGS) entry which is preliminary data.</text>
</comment>
<dbReference type="EMBL" id="JACEIK010000127">
    <property type="protein sequence ID" value="MCD7450333.1"/>
    <property type="molecule type" value="Genomic_DNA"/>
</dbReference>
<dbReference type="Proteomes" id="UP000823775">
    <property type="component" value="Unassembled WGS sequence"/>
</dbReference>
<evidence type="ECO:0000313" key="2">
    <source>
        <dbReference type="EMBL" id="MCD7450333.1"/>
    </source>
</evidence>
<reference evidence="2 3" key="1">
    <citation type="journal article" date="2021" name="BMC Genomics">
        <title>Datura genome reveals duplications of psychoactive alkaloid biosynthetic genes and high mutation rate following tissue culture.</title>
        <authorList>
            <person name="Rajewski A."/>
            <person name="Carter-House D."/>
            <person name="Stajich J."/>
            <person name="Litt A."/>
        </authorList>
    </citation>
    <scope>NUCLEOTIDE SEQUENCE [LARGE SCALE GENOMIC DNA]</scope>
    <source>
        <strain evidence="2">AR-01</strain>
    </source>
</reference>
<keyword evidence="3" id="KW-1185">Reference proteome</keyword>
<evidence type="ECO:0000313" key="3">
    <source>
        <dbReference type="Proteomes" id="UP000823775"/>
    </source>
</evidence>